<comment type="caution">
    <text evidence="1">The sequence shown here is derived from an EMBL/GenBank/DDBJ whole genome shotgun (WGS) entry which is preliminary data.</text>
</comment>
<accession>A0A7X1I2C8</accession>
<sequence length="72" mass="7984">MTEVQKEAVVQKVGYAVWFGGMEVRAAVWFVAALFEVEMSEAEEIVHDILGDYAIVEMTGIAQKIGDKRVGH</sequence>
<keyword evidence="2" id="KW-1185">Reference proteome</keyword>
<gene>
    <name evidence="1" type="ORF">H1R13_21505</name>
</gene>
<dbReference type="RefSeq" id="WP_159674574.1">
    <property type="nucleotide sequence ID" value="NZ_JACMHY010000008.1"/>
</dbReference>
<reference evidence="1 2" key="1">
    <citation type="submission" date="2020-08" db="EMBL/GenBank/DDBJ databases">
        <title>Whole-Genome Sequence of French Clinical Streptomyces mexicanus Strain Q0842.</title>
        <authorList>
            <person name="Boxberger M."/>
            <person name="La Scola B."/>
        </authorList>
    </citation>
    <scope>NUCLEOTIDE SEQUENCE [LARGE SCALE GENOMIC DNA]</scope>
    <source>
        <strain evidence="1 2">Marseille-Q0842</strain>
    </source>
</reference>
<evidence type="ECO:0000313" key="1">
    <source>
        <dbReference type="EMBL" id="MBC2867449.1"/>
    </source>
</evidence>
<dbReference type="EMBL" id="JACMHY010000008">
    <property type="protein sequence ID" value="MBC2867449.1"/>
    <property type="molecule type" value="Genomic_DNA"/>
</dbReference>
<protein>
    <submittedName>
        <fullName evidence="1">Uncharacterized protein</fullName>
    </submittedName>
</protein>
<dbReference type="Proteomes" id="UP000517694">
    <property type="component" value="Unassembled WGS sequence"/>
</dbReference>
<organism evidence="1 2">
    <name type="scientific">Streptomyces mexicanus</name>
    <dbReference type="NCBI Taxonomy" id="178566"/>
    <lineage>
        <taxon>Bacteria</taxon>
        <taxon>Bacillati</taxon>
        <taxon>Actinomycetota</taxon>
        <taxon>Actinomycetes</taxon>
        <taxon>Kitasatosporales</taxon>
        <taxon>Streptomycetaceae</taxon>
        <taxon>Streptomyces</taxon>
    </lineage>
</organism>
<evidence type="ECO:0000313" key="2">
    <source>
        <dbReference type="Proteomes" id="UP000517694"/>
    </source>
</evidence>
<dbReference type="OrthoDB" id="9967634at2"/>
<dbReference type="AlphaFoldDB" id="A0A7X1I2C8"/>
<name>A0A7X1I2C8_9ACTN</name>
<proteinExistence type="predicted"/>